<dbReference type="Gene3D" id="3.40.1000.10">
    <property type="entry name" value="Mog1/PsbP, alpha/beta/alpha sandwich"/>
    <property type="match status" value="1"/>
</dbReference>
<evidence type="ECO:0000256" key="2">
    <source>
        <dbReference type="ARBA" id="ARBA00022527"/>
    </source>
</evidence>
<keyword evidence="6" id="KW-0067">ATP-binding</keyword>
<evidence type="ECO:0000256" key="1">
    <source>
        <dbReference type="ARBA" id="ARBA00012513"/>
    </source>
</evidence>
<dbReference type="AlphaFoldDB" id="A0A934U3P9"/>
<dbReference type="SUPFAM" id="SSF56112">
    <property type="entry name" value="Protein kinase-like (PK-like)"/>
    <property type="match status" value="1"/>
</dbReference>
<evidence type="ECO:0000256" key="4">
    <source>
        <dbReference type="ARBA" id="ARBA00022741"/>
    </source>
</evidence>
<feature type="transmembrane region" description="Helical" evidence="8">
    <location>
        <begin position="275"/>
        <end position="296"/>
    </location>
</feature>
<keyword evidence="8" id="KW-0472">Membrane</keyword>
<reference evidence="10" key="1">
    <citation type="submission" date="2020-12" db="EMBL/GenBank/DDBJ databases">
        <title>Antrihabitans popcorni sp. nov. and Antrihabitans auranticaus sp. nov., isolated from a larva cave.</title>
        <authorList>
            <person name="Lee S.D."/>
            <person name="Kim I.S."/>
        </authorList>
    </citation>
    <scope>NUCLEOTIDE SEQUENCE</scope>
    <source>
        <strain evidence="10">YC3-6</strain>
    </source>
</reference>
<gene>
    <name evidence="10" type="ORF">JGU71_13245</name>
</gene>
<evidence type="ECO:0000256" key="5">
    <source>
        <dbReference type="ARBA" id="ARBA00022777"/>
    </source>
</evidence>
<evidence type="ECO:0000256" key="7">
    <source>
        <dbReference type="SAM" id="MobiDB-lite"/>
    </source>
</evidence>
<dbReference type="Gene3D" id="1.10.510.10">
    <property type="entry name" value="Transferase(Phosphotransferase) domain 1"/>
    <property type="match status" value="1"/>
</dbReference>
<sequence length="464" mass="49188">MGSVYLAAHPRLPRNDAVKLLSGGNARNPEFRARFEREADIAAAMRHPNIVSVYDRGAEGDQLWISMQYIEGRDAAELIEAGPNVLTVQRTVDIISDAAKALDYAHSHGLLHRDVKPANILVTPPIDRYSRESALLTDFGIARAIASANEGLTMPGDVLATIAYAAPEQLEGSHVDHRVDIYALGCTLYQMLTGSYPYPRNSMAATMHAHLTAPPPQPSQVRPGLPPAIDRVIARALAKAPEHRYNSCHELAEDAARALAINTAPAQKSGSNRGLLIGVGAAVAAAVVAIGVVVAVQVGSGDSGSGGSTTTSQAAAGPTAEASDGSFVVSLPDGWSAEDPEDLLKLLTSDGQANILVSKNPSSSRGKTVDESAEINAKGIEDDVKGVIDSGGVEATTVGGEPARRFTYSLYAKDGQVPKDVRGRQLYVRHKSTEYIVTYTGLPEAFNLGVAEYEAIMDSWEWSD</sequence>
<dbReference type="FunFam" id="1.10.510.10:FF:000021">
    <property type="entry name" value="Serine/threonine protein kinase"/>
    <property type="match status" value="1"/>
</dbReference>
<accession>A0A934U3P9</accession>
<dbReference type="Pfam" id="PF00069">
    <property type="entry name" value="Pkinase"/>
    <property type="match status" value="1"/>
</dbReference>
<keyword evidence="5 10" id="KW-0418">Kinase</keyword>
<evidence type="ECO:0000256" key="6">
    <source>
        <dbReference type="ARBA" id="ARBA00022840"/>
    </source>
</evidence>
<dbReference type="PANTHER" id="PTHR43289:SF6">
    <property type="entry name" value="SERINE_THREONINE-PROTEIN KINASE NEKL-3"/>
    <property type="match status" value="1"/>
</dbReference>
<keyword evidence="8" id="KW-1133">Transmembrane helix</keyword>
<evidence type="ECO:0000313" key="10">
    <source>
        <dbReference type="EMBL" id="MBJ8339855.1"/>
    </source>
</evidence>
<feature type="domain" description="Protein kinase" evidence="9">
    <location>
        <begin position="1"/>
        <end position="259"/>
    </location>
</feature>
<proteinExistence type="predicted"/>
<dbReference type="Gene3D" id="3.30.200.20">
    <property type="entry name" value="Phosphorylase Kinase, domain 1"/>
    <property type="match status" value="1"/>
</dbReference>
<keyword evidence="2 10" id="KW-0723">Serine/threonine-protein kinase</keyword>
<dbReference type="GO" id="GO:0004674">
    <property type="term" value="F:protein serine/threonine kinase activity"/>
    <property type="evidence" value="ECO:0007669"/>
    <property type="project" value="UniProtKB-KW"/>
</dbReference>
<name>A0A934U3P9_9NOCA</name>
<keyword evidence="4" id="KW-0547">Nucleotide-binding</keyword>
<keyword evidence="11" id="KW-1185">Reference proteome</keyword>
<protein>
    <recommendedName>
        <fullName evidence="1">non-specific serine/threonine protein kinase</fullName>
        <ecNumber evidence="1">2.7.11.1</ecNumber>
    </recommendedName>
</protein>
<dbReference type="CDD" id="cd14014">
    <property type="entry name" value="STKc_PknB_like"/>
    <property type="match status" value="1"/>
</dbReference>
<comment type="caution">
    <text evidence="10">The sequence shown here is derived from an EMBL/GenBank/DDBJ whole genome shotgun (WGS) entry which is preliminary data.</text>
</comment>
<dbReference type="Proteomes" id="UP000655868">
    <property type="component" value="Unassembled WGS sequence"/>
</dbReference>
<evidence type="ECO:0000256" key="8">
    <source>
        <dbReference type="SAM" id="Phobius"/>
    </source>
</evidence>
<dbReference type="InterPro" id="IPR000719">
    <property type="entry name" value="Prot_kinase_dom"/>
</dbReference>
<dbReference type="PANTHER" id="PTHR43289">
    <property type="entry name" value="MITOGEN-ACTIVATED PROTEIN KINASE KINASE KINASE 20-RELATED"/>
    <property type="match status" value="1"/>
</dbReference>
<dbReference type="PROSITE" id="PS00108">
    <property type="entry name" value="PROTEIN_KINASE_ST"/>
    <property type="match status" value="1"/>
</dbReference>
<keyword evidence="8" id="KW-0812">Transmembrane</keyword>
<evidence type="ECO:0000256" key="3">
    <source>
        <dbReference type="ARBA" id="ARBA00022679"/>
    </source>
</evidence>
<organism evidence="10 11">
    <name type="scientific">Antrihabitans stalagmiti</name>
    <dbReference type="NCBI Taxonomy" id="2799499"/>
    <lineage>
        <taxon>Bacteria</taxon>
        <taxon>Bacillati</taxon>
        <taxon>Actinomycetota</taxon>
        <taxon>Actinomycetes</taxon>
        <taxon>Mycobacteriales</taxon>
        <taxon>Nocardiaceae</taxon>
        <taxon>Antrihabitans</taxon>
    </lineage>
</organism>
<dbReference type="EMBL" id="JAEMNV010000004">
    <property type="protein sequence ID" value="MBJ8339855.1"/>
    <property type="molecule type" value="Genomic_DNA"/>
</dbReference>
<evidence type="ECO:0000259" key="9">
    <source>
        <dbReference type="PROSITE" id="PS50011"/>
    </source>
</evidence>
<keyword evidence="3" id="KW-0808">Transferase</keyword>
<dbReference type="EC" id="2.7.11.1" evidence="1"/>
<feature type="region of interest" description="Disordered" evidence="7">
    <location>
        <begin position="301"/>
        <end position="323"/>
    </location>
</feature>
<dbReference type="SMART" id="SM00220">
    <property type="entry name" value="S_TKc"/>
    <property type="match status" value="1"/>
</dbReference>
<dbReference type="InterPro" id="IPR008271">
    <property type="entry name" value="Ser/Thr_kinase_AS"/>
</dbReference>
<dbReference type="InterPro" id="IPR011009">
    <property type="entry name" value="Kinase-like_dom_sf"/>
</dbReference>
<dbReference type="GO" id="GO:0005524">
    <property type="term" value="F:ATP binding"/>
    <property type="evidence" value="ECO:0007669"/>
    <property type="project" value="UniProtKB-KW"/>
</dbReference>
<evidence type="ECO:0000313" key="11">
    <source>
        <dbReference type="Proteomes" id="UP000655868"/>
    </source>
</evidence>
<dbReference type="PROSITE" id="PS50011">
    <property type="entry name" value="PROTEIN_KINASE_DOM"/>
    <property type="match status" value="1"/>
</dbReference>
<feature type="compositionally biased region" description="Low complexity" evidence="7">
    <location>
        <begin position="308"/>
        <end position="320"/>
    </location>
</feature>